<feature type="repeat" description="HEAT" evidence="3">
    <location>
        <begin position="2034"/>
        <end position="2072"/>
    </location>
</feature>
<name>A0AAJ5YT50_9BASI</name>
<comment type="similarity">
    <text evidence="1">Belongs to the GCN1 family.</text>
</comment>
<gene>
    <name evidence="6" type="primary">GCN1</name>
    <name evidence="6" type="ORF">MYAM1_002982</name>
</gene>
<dbReference type="Pfam" id="PF23271">
    <property type="entry name" value="HEAT_GCN1"/>
    <property type="match status" value="1"/>
</dbReference>
<dbReference type="InterPro" id="IPR022716">
    <property type="entry name" value="Gcn1_N"/>
</dbReference>
<reference evidence="6 7" key="1">
    <citation type="submission" date="2023-03" db="EMBL/GenBank/DDBJ databases">
        <title>Mating type loci evolution in Malassezia.</title>
        <authorList>
            <person name="Coelho M.A."/>
        </authorList>
    </citation>
    <scope>NUCLEOTIDE SEQUENCE [LARGE SCALE GENOMIC DNA]</scope>
    <source>
        <strain evidence="6 7">CBS 9725</strain>
    </source>
</reference>
<dbReference type="Proteomes" id="UP001219567">
    <property type="component" value="Chromosome 4"/>
</dbReference>
<feature type="domain" description="TOG" evidence="5">
    <location>
        <begin position="1380"/>
        <end position="1615"/>
    </location>
</feature>
<dbReference type="Pfam" id="PF13513">
    <property type="entry name" value="HEAT_EZ"/>
    <property type="match status" value="1"/>
</dbReference>
<dbReference type="Gene3D" id="1.25.10.10">
    <property type="entry name" value="Leucine-rich Repeat Variant"/>
    <property type="match status" value="6"/>
</dbReference>
<feature type="compositionally biased region" description="Basic and acidic residues" evidence="4">
    <location>
        <begin position="1"/>
        <end position="11"/>
    </location>
</feature>
<proteinExistence type="inferred from homology"/>
<evidence type="ECO:0000256" key="4">
    <source>
        <dbReference type="SAM" id="MobiDB-lite"/>
    </source>
</evidence>
<dbReference type="InterPro" id="IPR011989">
    <property type="entry name" value="ARM-like"/>
</dbReference>
<dbReference type="Pfam" id="PF24984">
    <property type="entry name" value="HEAT_EF3_GNC1"/>
    <property type="match status" value="1"/>
</dbReference>
<keyword evidence="2" id="KW-0677">Repeat</keyword>
<keyword evidence="7" id="KW-1185">Reference proteome</keyword>
<dbReference type="InterPro" id="IPR057546">
    <property type="entry name" value="HEAT_GCN1"/>
</dbReference>
<dbReference type="Pfam" id="PF24987">
    <property type="entry name" value="HEAT_EF3_N"/>
    <property type="match status" value="2"/>
</dbReference>
<dbReference type="Pfam" id="PF12074">
    <property type="entry name" value="Gcn1_N"/>
    <property type="match status" value="1"/>
</dbReference>
<dbReference type="InterPro" id="IPR056810">
    <property type="entry name" value="GNC1-like_N"/>
</dbReference>
<dbReference type="InterPro" id="IPR056809">
    <property type="entry name" value="HEAT_GCN1_fung"/>
</dbReference>
<feature type="repeat" description="HEAT" evidence="3">
    <location>
        <begin position="1556"/>
        <end position="1594"/>
    </location>
</feature>
<dbReference type="SUPFAM" id="SSF48371">
    <property type="entry name" value="ARM repeat"/>
    <property type="match status" value="4"/>
</dbReference>
<feature type="compositionally biased region" description="Polar residues" evidence="4">
    <location>
        <begin position="1881"/>
        <end position="1892"/>
    </location>
</feature>
<dbReference type="InterPro" id="IPR016024">
    <property type="entry name" value="ARM-type_fold"/>
</dbReference>
<dbReference type="InterPro" id="IPR034085">
    <property type="entry name" value="TOG"/>
</dbReference>
<dbReference type="PANTHER" id="PTHR23346">
    <property type="entry name" value="TRANSLATIONAL ACTIVATOR GCN1-RELATED"/>
    <property type="match status" value="1"/>
</dbReference>
<accession>A0AAJ5YT50</accession>
<feature type="compositionally biased region" description="Acidic residues" evidence="4">
    <location>
        <begin position="16"/>
        <end position="28"/>
    </location>
</feature>
<evidence type="ECO:0000313" key="7">
    <source>
        <dbReference type="Proteomes" id="UP001219567"/>
    </source>
</evidence>
<evidence type="ECO:0000256" key="2">
    <source>
        <dbReference type="ARBA" id="ARBA00022737"/>
    </source>
</evidence>
<evidence type="ECO:0000256" key="1">
    <source>
        <dbReference type="ARBA" id="ARBA00007366"/>
    </source>
</evidence>
<evidence type="ECO:0000256" key="3">
    <source>
        <dbReference type="PROSITE-ProRule" id="PRU00103"/>
    </source>
</evidence>
<dbReference type="EMBL" id="CP119946">
    <property type="protein sequence ID" value="WFD00234.1"/>
    <property type="molecule type" value="Genomic_DNA"/>
</dbReference>
<dbReference type="Pfam" id="PF24916">
    <property type="entry name" value="HEAT_GCN1_fung"/>
    <property type="match status" value="1"/>
</dbReference>
<dbReference type="InterPro" id="IPR021133">
    <property type="entry name" value="HEAT_type_2"/>
</dbReference>
<feature type="region of interest" description="Disordered" evidence="4">
    <location>
        <begin position="1"/>
        <end position="41"/>
    </location>
</feature>
<dbReference type="Pfam" id="PF24993">
    <property type="entry name" value="GNC1_N"/>
    <property type="match status" value="1"/>
</dbReference>
<protein>
    <submittedName>
        <fullName evidence="6">Translational activator of GCN4</fullName>
    </submittedName>
</protein>
<evidence type="ECO:0000313" key="6">
    <source>
        <dbReference type="EMBL" id="WFD00234.1"/>
    </source>
</evidence>
<dbReference type="GO" id="GO:0006417">
    <property type="term" value="P:regulation of translation"/>
    <property type="evidence" value="ECO:0007669"/>
    <property type="project" value="TreeGrafter"/>
</dbReference>
<dbReference type="GO" id="GO:0034198">
    <property type="term" value="P:cellular response to amino acid starvation"/>
    <property type="evidence" value="ECO:0007669"/>
    <property type="project" value="TreeGrafter"/>
</dbReference>
<dbReference type="GO" id="GO:0019887">
    <property type="term" value="F:protein kinase regulator activity"/>
    <property type="evidence" value="ECO:0007669"/>
    <property type="project" value="TreeGrafter"/>
</dbReference>
<feature type="region of interest" description="Disordered" evidence="4">
    <location>
        <begin position="1870"/>
        <end position="1892"/>
    </location>
</feature>
<dbReference type="GO" id="GO:0005829">
    <property type="term" value="C:cytosol"/>
    <property type="evidence" value="ECO:0007669"/>
    <property type="project" value="TreeGrafter"/>
</dbReference>
<evidence type="ECO:0000259" key="5">
    <source>
        <dbReference type="SMART" id="SM01349"/>
    </source>
</evidence>
<dbReference type="PANTHER" id="PTHR23346:SF7">
    <property type="entry name" value="STALLED RIBOSOME SENSOR GCN1"/>
    <property type="match status" value="1"/>
</dbReference>
<sequence>MKTRSIKEWLRAADSSEMESPYDPDDSSTPDGSQLGPSSVSLDSISDWDTFLSHAAEVLRSPKPHRRNQLLKHAIPKLASDPEATSEERSEMFQLLFQTSKSVQDRPTRLALLQAGDELIAADLSDKSDPFESALVNAAVASFGSQTEQLVHSSGQLKASRPQIASIHAWICRLLGQVLSKKSAQPSAPLSTLLQSFATVFDSLASTAHDRDRLWLPAQHAAWRVIRTHHSSIPMLLSIYLGVTQSPQDLRALTMVGVISDVCLHLPSHKGRNLLEADKLNILQYITTHAISSKTRVPGHVLHGLRGFFSILTQDDCEKNVFPTLDKMLLRSPEIACAAAAELCSSVTLDRKAVLQRTQQPMFSAITSANAATRKSAMQLFAVLVKDGVSLSFVDALSKAIKGIESKSDDQRHTVYSLLQVIPSDEAYSKQLVDAFAPILQKESQPPLLRAALVAVWQQTSDLLQNHDTQLPSSIAQLLTAKMQTTKPAVHAAILRSLLSLPLDGAIQKKFGEQLVPYTEKGLQAANSALTQPDSGLEACAAASVLSRLAYNVDHSDTCSKQVTKLLSPLLRLDDAKPPFLLNAKVVRKLRDADELWVGVYTEALEHVLQWNGLQVVYDEGLQSKLAEVLVECMPNAFQEVSHLLEILAEFDRRLANTLAMALVKSFVLPSSSSSNESSQPSRKQAMQFRKLLETGVRPVHHQQSQLAAPLNPSATHTMLADLVVYAHLPILHDTEQEFFVHLCRVAQSDPFDAITSEHQLILTNIYEAQRLDGFDNAAMSALSTVVFIAPKLLLPLVCDKIQRDASTHRIHSFTTQDMEIWAAPPSSEPVVDVLATQTASKSKDQARGKLEKWDEEVRASLAKKQGTTQRTKQQRALLDAQLEKEAKIRQEISSAREHILNALRDVCSVAESRADLNAYIYCLLRAVLDVLFNSQAQRLGLGQQAAAALKSLSCCVEQRAEMIATLVRSLWLRKADPALVPLDLALESEQTLELRVLYQLRLIIDQDPLQLGTASYLVPWLVSLVEESQLQGDEAQDDATMERIHLVVEILAAQSTCGVYESYPRSEVLRALLIIINRFSMLAHEVVGALRAYGEAIARTTQGAGALAQQLLNASLSDERRERDGALQCLAPMDLTEYDFSPALLLALHADDDQELQSTAQRIWEENAMEIPSGYATTLIAYLEHNHSYVQKMTPKAIGSACAVHPDTFASLRDGLMLLYTSHYYSLDPEYDEMGMLIDSTLNRKDPWTTRLGVAQTFAALAPQFAAKDILPFFHFALHEPGSLGERHEAVCSAMLDASIAIVDMHGKHVLAPLIAELESSLSNGNDAVTEASVVLLGRAAQHLQSNDQHVRRIVDRLLDALQTPSELVQEAVSECLVPLVGFQAVRSDVPTIIDQLFTMMLHGEKYAMRRGAAYGIAGIVKGIGITGIQSLRILPRLADAIQDTSSLTLRQGAMFAYEMLIKSLRVVFEPYVPQILPEILLCFGDANADVREATSDTARVLMQNLSGLCVKQILPELLQGLDEKQWRTKRGAIELLGAMAYCAPQQLSASLPIVIPRLSEVLTDSHTQLRNAANRSLKQFGEVIHNPEIHNLVPALLKALVDPNVKTHAALKALLDTKFVHYIDGPSLALIAPILERGLKQRSVSQQKQAAQIIGNLASLTDSRDFVPYLDRYTPLIREVLVSPVPDARSVAAKALGTLVERLGEVHFVDLIPGLLAVLQTQATSVDRHGAAQGLAEVLAGLGMERMESLLPSIIASTSAKSPHVREGHLALLIYLPATFGNRFVPHLPVIVPPILGSIADEDENVREASMRAGRMLIGNYTQRAVDLLLPQLEPRLLDDVGRVRLAALQLTGDLLFRLSGISGKADTNAEDIDDNEQDPPQFSEESVATHNSIQRTLQSVLGTDRRTKLLATLYILRQDPQISNRQTAAGVWKALVQNTPRTAREVLPVMLDLIVSALASDGFEQQEMAGRTLGELVRKLGEKILQEALPLLALRASQAPQPATRAGVCVALKDILSNATRTQLEDHEEAILSIVRSALVDPSAQVRAAAADTFDAVQAHMGSRAIQSTVPTLLQSLQESDQRADTALAALREIVRTKPMVVFPEVAPALAQVPLSESQAHALSVLVPVAGPALAPSIAPILSCIVRTQVDGAQHTEALDHAADAVFASIHSVDALHQTMLLLLGWMSMREGPQRPALACKLLVRFCDAKPSSLDWSEYVIDCLRKLTSLLEEDDQEVLQSVHKALLACLDAVPKSDWDALVSPMRRTLASVGHSASSLVPGLAIARGPQPFVSLFLHGLTHGSAEQRENGALGLADVVQKSVPDVLKPFITSMVGPLIRLCGDRLVPPVKTAILSALNTMVARVPQLVRPFYPQLQRSFQKALNDPSSNTVRTNAGVALGQLMQHQTRVDPVVLELINAAQSVILGESQATTTPVGFVANAADPSSIAEASVLALAQILLNLPAGKLGEHAQNSVSELFHAGFFAEDEVQESMKKALADLSAAYLKYDGSLGISVMDKYVLQPAPIDVQLAALCLRSCMEDAPQVLYDHVRSPSTVAQLAASWLKEAPSVARPARETRDLLRKVQPWRSDEEVQAAL</sequence>
<feature type="compositionally biased region" description="Acidic residues" evidence="4">
    <location>
        <begin position="1871"/>
        <end position="1880"/>
    </location>
</feature>
<dbReference type="PROSITE" id="PS50077">
    <property type="entry name" value="HEAT_REPEAT"/>
    <property type="match status" value="2"/>
</dbReference>
<dbReference type="SMART" id="SM01349">
    <property type="entry name" value="TOG"/>
    <property type="match status" value="1"/>
</dbReference>
<organism evidence="6 7">
    <name type="scientific">Malassezia yamatoensis</name>
    <dbReference type="NCBI Taxonomy" id="253288"/>
    <lineage>
        <taxon>Eukaryota</taxon>
        <taxon>Fungi</taxon>
        <taxon>Dikarya</taxon>
        <taxon>Basidiomycota</taxon>
        <taxon>Ustilaginomycotina</taxon>
        <taxon>Malasseziomycetes</taxon>
        <taxon>Malasseziales</taxon>
        <taxon>Malasseziaceae</taxon>
        <taxon>Malassezia</taxon>
    </lineage>
</organism>